<sequence>MATPTPQSAEGPPLLAWGRRAAETLWRLVVATVGACLRFRVTGLAAEAAFFAVVSVPPLVFALAGAIGYVSEQFSAAQVADVRAAILEISSRALTEGAVRDVIEPTIDDVLGGGRFDVVSLGFVLALWSGSRALNVFVDTITIMHGLGGHRGIVKTRALSFVLYVLAMITGVVSLPLVVAGPSLVGRWLPERAEVLMHFYWPLVLVLCICFLATLYHVSVPVRTNWSFNLPGAVFSLVAWIAGSYALRWVLTVTASDSRSIYGPLAAPIAVLLWLYLVAIAVLIGAAVNAAFDTVFPQSTTSRARTELVARLRQRLTRERADDGEPDAPPATEPTTSPAAGPAPPAAPPAARPPAASPAPPGGHEPPPTQPLRAVRRGSAVPEPGRVGGGAGRVD</sequence>
<evidence type="ECO:0000256" key="7">
    <source>
        <dbReference type="SAM" id="Phobius"/>
    </source>
</evidence>
<feature type="transmembrane region" description="Helical" evidence="7">
    <location>
        <begin position="158"/>
        <end position="179"/>
    </location>
</feature>
<protein>
    <submittedName>
        <fullName evidence="8">YihY/virulence factor BrkB family protein</fullName>
    </submittedName>
</protein>
<keyword evidence="3 7" id="KW-0812">Transmembrane</keyword>
<organism evidence="8 9">
    <name type="scientific">Nocardioides kribbensis</name>
    <dbReference type="NCBI Taxonomy" id="305517"/>
    <lineage>
        <taxon>Bacteria</taxon>
        <taxon>Bacillati</taxon>
        <taxon>Actinomycetota</taxon>
        <taxon>Actinomycetes</taxon>
        <taxon>Propionibacteriales</taxon>
        <taxon>Nocardioidaceae</taxon>
        <taxon>Nocardioides</taxon>
    </lineage>
</organism>
<evidence type="ECO:0000256" key="5">
    <source>
        <dbReference type="ARBA" id="ARBA00023136"/>
    </source>
</evidence>
<accession>A0ABV1NXW4</accession>
<dbReference type="EMBL" id="JBEGDP010000007">
    <property type="protein sequence ID" value="MEQ7847345.1"/>
    <property type="molecule type" value="Genomic_DNA"/>
</dbReference>
<feature type="region of interest" description="Disordered" evidence="6">
    <location>
        <begin position="316"/>
        <end position="395"/>
    </location>
</feature>
<evidence type="ECO:0000313" key="9">
    <source>
        <dbReference type="Proteomes" id="UP001482520"/>
    </source>
</evidence>
<comment type="subcellular location">
    <subcellularLocation>
        <location evidence="1">Cell membrane</location>
        <topology evidence="1">Multi-pass membrane protein</topology>
    </subcellularLocation>
</comment>
<keyword evidence="2" id="KW-1003">Cell membrane</keyword>
<keyword evidence="5 7" id="KW-0472">Membrane</keyword>
<feature type="transmembrane region" description="Helical" evidence="7">
    <location>
        <begin position="230"/>
        <end position="251"/>
    </location>
</feature>
<proteinExistence type="predicted"/>
<feature type="transmembrane region" description="Helical" evidence="7">
    <location>
        <begin position="48"/>
        <end position="70"/>
    </location>
</feature>
<feature type="transmembrane region" description="Helical" evidence="7">
    <location>
        <begin position="271"/>
        <end position="292"/>
    </location>
</feature>
<gene>
    <name evidence="8" type="ORF">V6R90_08635</name>
</gene>
<dbReference type="Proteomes" id="UP001482520">
    <property type="component" value="Unassembled WGS sequence"/>
</dbReference>
<evidence type="ECO:0000313" key="8">
    <source>
        <dbReference type="EMBL" id="MEQ7847345.1"/>
    </source>
</evidence>
<evidence type="ECO:0000256" key="3">
    <source>
        <dbReference type="ARBA" id="ARBA00022692"/>
    </source>
</evidence>
<keyword evidence="9" id="KW-1185">Reference proteome</keyword>
<feature type="transmembrane region" description="Helical" evidence="7">
    <location>
        <begin position="118"/>
        <end position="138"/>
    </location>
</feature>
<evidence type="ECO:0000256" key="6">
    <source>
        <dbReference type="SAM" id="MobiDB-lite"/>
    </source>
</evidence>
<comment type="caution">
    <text evidence="8">The sequence shown here is derived from an EMBL/GenBank/DDBJ whole genome shotgun (WGS) entry which is preliminary data.</text>
</comment>
<name>A0ABV1NXW4_9ACTN</name>
<evidence type="ECO:0000256" key="2">
    <source>
        <dbReference type="ARBA" id="ARBA00022475"/>
    </source>
</evidence>
<feature type="compositionally biased region" description="Pro residues" evidence="6">
    <location>
        <begin position="341"/>
        <end position="370"/>
    </location>
</feature>
<feature type="compositionally biased region" description="Gly residues" evidence="6">
    <location>
        <begin position="386"/>
        <end position="395"/>
    </location>
</feature>
<dbReference type="InterPro" id="IPR017039">
    <property type="entry name" value="Virul_fac_BrkB"/>
</dbReference>
<keyword evidence="4 7" id="KW-1133">Transmembrane helix</keyword>
<dbReference type="Pfam" id="PF03631">
    <property type="entry name" value="Virul_fac_BrkB"/>
    <property type="match status" value="1"/>
</dbReference>
<evidence type="ECO:0000256" key="1">
    <source>
        <dbReference type="ARBA" id="ARBA00004651"/>
    </source>
</evidence>
<evidence type="ECO:0000256" key="4">
    <source>
        <dbReference type="ARBA" id="ARBA00022989"/>
    </source>
</evidence>
<dbReference type="RefSeq" id="WP_349804405.1">
    <property type="nucleotide sequence ID" value="NZ_JBEGDP010000007.1"/>
</dbReference>
<dbReference type="PANTHER" id="PTHR30213:SF0">
    <property type="entry name" value="UPF0761 MEMBRANE PROTEIN YIHY"/>
    <property type="match status" value="1"/>
</dbReference>
<feature type="transmembrane region" description="Helical" evidence="7">
    <location>
        <begin position="199"/>
        <end position="218"/>
    </location>
</feature>
<reference evidence="8 9" key="1">
    <citation type="submission" date="2024-02" db="EMBL/GenBank/DDBJ databases">
        <title>Full genome sequence of Nocardioides kribbensis.</title>
        <authorList>
            <person name="Poletto B.L."/>
            <person name="Silva G."/>
            <person name="Galante D."/>
            <person name="Campos K.R."/>
            <person name="Santos M.B.N."/>
            <person name="Sacchi C.T."/>
        </authorList>
    </citation>
    <scope>NUCLEOTIDE SEQUENCE [LARGE SCALE GENOMIC DNA]</scope>
    <source>
        <strain evidence="8 9">O4R</strain>
    </source>
</reference>
<dbReference type="PANTHER" id="PTHR30213">
    <property type="entry name" value="INNER MEMBRANE PROTEIN YHJD"/>
    <property type="match status" value="1"/>
</dbReference>